<dbReference type="EMBL" id="JACIDS010000003">
    <property type="protein sequence ID" value="MBB3931033.1"/>
    <property type="molecule type" value="Genomic_DNA"/>
</dbReference>
<name>A0A840AP41_9HYPH</name>
<evidence type="ECO:0000313" key="2">
    <source>
        <dbReference type="EMBL" id="MBB3931033.1"/>
    </source>
</evidence>
<keyword evidence="1" id="KW-1133">Transmembrane helix</keyword>
<sequence length="171" mass="18751">MTIYTVHAPPPAKRARGRDETRFVFVKEGFCWPGLLIPFLWLIYRRMWIVLAFAIIALAAAAWLGRENALDMIGWPPAAPFLLPFSWAISLAVPLLLGFEGNDLRRWSLGLAGYDFVGVVEASSRAVADIRFFAGRAEKTVTPPPLPPLRTQPLLPAPAVVGLFPTPGTAS</sequence>
<reference evidence="2 3" key="1">
    <citation type="submission" date="2020-08" db="EMBL/GenBank/DDBJ databases">
        <title>Genomic Encyclopedia of Type Strains, Phase IV (KMG-IV): sequencing the most valuable type-strain genomes for metagenomic binning, comparative biology and taxonomic classification.</title>
        <authorList>
            <person name="Goeker M."/>
        </authorList>
    </citation>
    <scope>NUCLEOTIDE SEQUENCE [LARGE SCALE GENOMIC DNA]</scope>
    <source>
        <strain evidence="2 3">DSM 25966</strain>
    </source>
</reference>
<proteinExistence type="predicted"/>
<evidence type="ECO:0000313" key="3">
    <source>
        <dbReference type="Proteomes" id="UP000553963"/>
    </source>
</evidence>
<dbReference type="AlphaFoldDB" id="A0A840AP41"/>
<dbReference type="Pfam" id="PF10947">
    <property type="entry name" value="DUF2628"/>
    <property type="match status" value="1"/>
</dbReference>
<keyword evidence="3" id="KW-1185">Reference proteome</keyword>
<feature type="transmembrane region" description="Helical" evidence="1">
    <location>
        <begin position="47"/>
        <end position="66"/>
    </location>
</feature>
<comment type="caution">
    <text evidence="2">The sequence shown here is derived from an EMBL/GenBank/DDBJ whole genome shotgun (WGS) entry which is preliminary data.</text>
</comment>
<dbReference type="Proteomes" id="UP000553963">
    <property type="component" value="Unassembled WGS sequence"/>
</dbReference>
<gene>
    <name evidence="2" type="ORF">GGR25_002083</name>
</gene>
<organism evidence="2 3">
    <name type="scientific">Kaistia hirudinis</name>
    <dbReference type="NCBI Taxonomy" id="1293440"/>
    <lineage>
        <taxon>Bacteria</taxon>
        <taxon>Pseudomonadati</taxon>
        <taxon>Pseudomonadota</taxon>
        <taxon>Alphaproteobacteria</taxon>
        <taxon>Hyphomicrobiales</taxon>
        <taxon>Kaistiaceae</taxon>
        <taxon>Kaistia</taxon>
    </lineage>
</organism>
<keyword evidence="1" id="KW-0812">Transmembrane</keyword>
<keyword evidence="1" id="KW-0472">Membrane</keyword>
<evidence type="ECO:0008006" key="4">
    <source>
        <dbReference type="Google" id="ProtNLM"/>
    </source>
</evidence>
<dbReference type="RefSeq" id="WP_183398719.1">
    <property type="nucleotide sequence ID" value="NZ_JACIDS010000003.1"/>
</dbReference>
<feature type="transmembrane region" description="Helical" evidence="1">
    <location>
        <begin position="78"/>
        <end position="99"/>
    </location>
</feature>
<protein>
    <recommendedName>
        <fullName evidence="4">DUF2628 domain-containing protein</fullName>
    </recommendedName>
</protein>
<evidence type="ECO:0000256" key="1">
    <source>
        <dbReference type="SAM" id="Phobius"/>
    </source>
</evidence>
<dbReference type="InterPro" id="IPR024399">
    <property type="entry name" value="DUF2628"/>
</dbReference>
<accession>A0A840AP41</accession>